<dbReference type="NCBIfam" id="TIGR02257">
    <property type="entry name" value="cobalto_cobN"/>
    <property type="match status" value="1"/>
</dbReference>
<dbReference type="KEGG" id="fnf:BSQ88_02365"/>
<gene>
    <name evidence="2" type="ORF">A2J07_04010</name>
</gene>
<feature type="domain" description="CobN/magnesium chelatase" evidence="1">
    <location>
        <begin position="118"/>
        <end position="1223"/>
    </location>
</feature>
<name>A0A161QUI9_9FUSO</name>
<dbReference type="GO" id="GO:0051116">
    <property type="term" value="F:cobaltochelatase activity"/>
    <property type="evidence" value="ECO:0007669"/>
    <property type="project" value="InterPro"/>
</dbReference>
<evidence type="ECO:0000259" key="1">
    <source>
        <dbReference type="Pfam" id="PF02514"/>
    </source>
</evidence>
<dbReference type="InterPro" id="IPR003672">
    <property type="entry name" value="CobN/Mg_chltase"/>
</dbReference>
<dbReference type="PANTHER" id="PTHR44119:SF7">
    <property type="entry name" value="MAGNESIUM CHELATASE SUBUNIT"/>
    <property type="match status" value="1"/>
</dbReference>
<dbReference type="AlphaFoldDB" id="A0A161QUI9"/>
<reference evidence="2 3" key="1">
    <citation type="submission" date="2016-03" db="EMBL/GenBank/DDBJ databases">
        <title>Comparative genomics of human isolates of Fusobacterium necrophorum.</title>
        <authorList>
            <person name="Jensen A."/>
            <person name="Bank S."/>
            <person name="Andersen P.S."/>
            <person name="Kristensen L.H."/>
            <person name="Prag J."/>
        </authorList>
    </citation>
    <scope>NUCLEOTIDE SEQUENCE [LARGE SCALE GENOMIC DNA]</scope>
    <source>
        <strain evidence="2 3">LS_1264</strain>
    </source>
</reference>
<dbReference type="PANTHER" id="PTHR44119">
    <property type="entry name" value="MAGNESIUM-CHELATASE SUBUNIT CHLH, CHLOROPLASTIC"/>
    <property type="match status" value="1"/>
</dbReference>
<proteinExistence type="predicted"/>
<evidence type="ECO:0000313" key="3">
    <source>
        <dbReference type="Proteomes" id="UP000075816"/>
    </source>
</evidence>
<evidence type="ECO:0000313" key="2">
    <source>
        <dbReference type="EMBL" id="KYL04482.1"/>
    </source>
</evidence>
<dbReference type="EMBL" id="LVEA01000031">
    <property type="protein sequence ID" value="KYL04482.1"/>
    <property type="molecule type" value="Genomic_DNA"/>
</dbReference>
<dbReference type="Proteomes" id="UP000075816">
    <property type="component" value="Unassembled WGS sequence"/>
</dbReference>
<dbReference type="InterPro" id="IPR011953">
    <property type="entry name" value="Cobalto_CobN"/>
</dbReference>
<comment type="caution">
    <text evidence="2">The sequence shown here is derived from an EMBL/GenBank/DDBJ whole genome shotgun (WGS) entry which is preliminary data.</text>
</comment>
<dbReference type="eggNOG" id="COG1429">
    <property type="taxonomic scope" value="Bacteria"/>
</dbReference>
<protein>
    <submittedName>
        <fullName evidence="2">Cobaltochelatase subunit CobN</fullName>
    </submittedName>
</protein>
<sequence length="1245" mass="143819">MFKILFIVSSYDDKYLFSQIHRSLEEEYPASFSFSFFLCSELNSSLSEIQSLEKELPESDMIYILLHAGISSFDKFESCKPFFWKKIPCFIHSTIEDENKEFVEQAGLSISMRYQLEKYYTLGGAENFRNMILYTASMLGEKKYSFEDFQYLPWEGIYSSGIRIEEEEEFIKNMAEAPLVIALLFHGKDWNTKRIEVVDSFMKEIEHLGATPYAVFTNSIEDLDIRSKGIRWTLKHYFYHKEKLIPKVLINLMGYSQSIFADPGDGKEIVEKSIFQDLGIPVIQAMSSYQNRETWEKDIRGLDPMALISNVYYPEFDGQLISVTACTCERIKDESGEREVFLPIVERVNKIVRLALSWAKLSIIPNRKKKVALILHNMPPRNDMIGSAFGLDTPNSLKNMTDWFSEIGIFLEYPFESGQEIINKIIQGVSNDRKWLNVEKVMEKSIDTVSKEKYQRWFLELENEVQKKIEEQWGKAPGEVMVYEDKFPIPGIVNGNVFIGLQPSRATEERAEEIYHSTDFILPHQYYAFYKWIKEEFRANVVYHIGTHGTLEWLPGKEIGLSRSCCPDFNIDDIPHLYPYSVNVTGEGLQAKRRSNAILISHMIPSLTFSDKYEEIEEMDELIKQYYLASLGQDGKKAELKQRIIETALKYHYPMDMNLSEEEIRKDEEIFLTRLHSYIEELKSSVIKDGLHILGEVEKGQRLVSLIHALLYVENSGMMAAEEAVAKSLSYSLESLQAKPYENKNGKTNLMILDDIRNMTDELIESILKRESYEPIFLKYPEYHVKEEKYIRDLEKNILERILPKIEAGIQEKESILRGVMGKFVLPGQSGCPTRGNINILPTGTNFYAIDPCKIPSRASWKVGKRLAEVLMERYREEEGRFPENIAMIIYSGDTMKTNGDDIAEVLYLMGVKPVWQKNGDRVIGLEVIPYAELQRPRIDVNLRISGLFRDTFPNLIRLIEEAVNMVASLEEEEDINYIKKNIRESTNILLQEGCSIEEAVEFSKLRVFGCPPGTYGTGVSTLIESKNWTRREDLGRAYIQWSAHAYSSHIHGKQLETVFMERLKKTEVTVKNEPSIEIDMLESDDYYAYHGGLTAAVRYVKGENAKSYSGNSSNPQNIKIKSLQEEAARIMRARILNPKWLDGLKKHDYKGALELSSTMDILFGWDATAEIIENWMYDKVMEKYILNPENREWIKKNNSHALLNITEKLLEAEKRGMWKSTAKGKEALSKIYLSIEGDIEEIEE</sequence>
<accession>A0A161QUI9</accession>
<dbReference type="Pfam" id="PF02514">
    <property type="entry name" value="CobN-Mg_chel"/>
    <property type="match status" value="1"/>
</dbReference>
<dbReference type="RefSeq" id="WP_062624700.1">
    <property type="nucleotide sequence ID" value="NZ_CAXOUM010000022.1"/>
</dbReference>
<dbReference type="CDD" id="cd10150">
    <property type="entry name" value="CobN_like"/>
    <property type="match status" value="1"/>
</dbReference>
<dbReference type="GO" id="GO:0009236">
    <property type="term" value="P:cobalamin biosynthetic process"/>
    <property type="evidence" value="ECO:0007669"/>
    <property type="project" value="InterPro"/>
</dbReference>
<organism evidence="2 3">
    <name type="scientific">Fusobacterium necrophorum subsp. funduliforme</name>
    <dbReference type="NCBI Taxonomy" id="143387"/>
    <lineage>
        <taxon>Bacteria</taxon>
        <taxon>Fusobacteriati</taxon>
        <taxon>Fusobacteriota</taxon>
        <taxon>Fusobacteriia</taxon>
        <taxon>Fusobacteriales</taxon>
        <taxon>Fusobacteriaceae</taxon>
        <taxon>Fusobacterium</taxon>
    </lineage>
</organism>